<reference evidence="2" key="1">
    <citation type="journal article" date="2019" name="Int. J. Syst. Evol. Microbiol.">
        <title>The Global Catalogue of Microorganisms (GCM) 10K type strain sequencing project: providing services to taxonomists for standard genome sequencing and annotation.</title>
        <authorList>
            <consortium name="The Broad Institute Genomics Platform"/>
            <consortium name="The Broad Institute Genome Sequencing Center for Infectious Disease"/>
            <person name="Wu L."/>
            <person name="Ma J."/>
        </authorList>
    </citation>
    <scope>NUCLEOTIDE SEQUENCE [LARGE SCALE GENOMIC DNA]</scope>
    <source>
        <strain evidence="2">JCM 17337</strain>
    </source>
</reference>
<comment type="caution">
    <text evidence="1">The sequence shown here is derived from an EMBL/GenBank/DDBJ whole genome shotgun (WGS) entry which is preliminary data.</text>
</comment>
<organism evidence="1 2">
    <name type="scientific">Flavobacterium ginsengiterrae</name>
    <dbReference type="NCBI Taxonomy" id="871695"/>
    <lineage>
        <taxon>Bacteria</taxon>
        <taxon>Pseudomonadati</taxon>
        <taxon>Bacteroidota</taxon>
        <taxon>Flavobacteriia</taxon>
        <taxon>Flavobacteriales</taxon>
        <taxon>Flavobacteriaceae</taxon>
        <taxon>Flavobacterium</taxon>
    </lineage>
</organism>
<accession>A0ABP7G7R2</accession>
<evidence type="ECO:0008006" key="3">
    <source>
        <dbReference type="Google" id="ProtNLM"/>
    </source>
</evidence>
<gene>
    <name evidence="1" type="ORF">GCM10022423_05410</name>
</gene>
<dbReference type="RefSeq" id="WP_345139919.1">
    <property type="nucleotide sequence ID" value="NZ_BAABDU010000002.1"/>
</dbReference>
<name>A0ABP7G7R2_9FLAO</name>
<keyword evidence="2" id="KW-1185">Reference proteome</keyword>
<protein>
    <recommendedName>
        <fullName evidence="3">Lipoprotein</fullName>
    </recommendedName>
</protein>
<proteinExistence type="predicted"/>
<dbReference type="EMBL" id="BAABDU010000002">
    <property type="protein sequence ID" value="GAA3757893.1"/>
    <property type="molecule type" value="Genomic_DNA"/>
</dbReference>
<sequence>MKKIIVILFVIFSYSCQSQKNSILDKECNVINTKDLKEFESLTKNIDTTKLFNDVLQNFTNIKEGVLFYRLASGNKYGYFTIFNEEKSKIYCQKISKNLNKKINVNEKDSKKILNEIDLIKEPSTFYYEQCISDSLDFIYLLIIKKDGKIISKYLSHNYREEIVDNNIDLKRIKNILKVSYEYSFK</sequence>
<evidence type="ECO:0000313" key="1">
    <source>
        <dbReference type="EMBL" id="GAA3757893.1"/>
    </source>
</evidence>
<evidence type="ECO:0000313" key="2">
    <source>
        <dbReference type="Proteomes" id="UP001500748"/>
    </source>
</evidence>
<dbReference type="Proteomes" id="UP001500748">
    <property type="component" value="Unassembled WGS sequence"/>
</dbReference>
<dbReference type="PROSITE" id="PS51257">
    <property type="entry name" value="PROKAR_LIPOPROTEIN"/>
    <property type="match status" value="1"/>
</dbReference>